<evidence type="ECO:0000256" key="3">
    <source>
        <dbReference type="ARBA" id="ARBA00012865"/>
    </source>
</evidence>
<keyword evidence="5" id="KW-0378">Hydrolase</keyword>
<dbReference type="RefSeq" id="WP_348518922.1">
    <property type="nucleotide sequence ID" value="NZ_CP155620.1"/>
</dbReference>
<dbReference type="InterPro" id="IPR011990">
    <property type="entry name" value="TPR-like_helical_dom_sf"/>
</dbReference>
<protein>
    <recommendedName>
        <fullName evidence="3">beta-lactamase</fullName>
        <ecNumber evidence="3">3.5.2.6</ecNumber>
    </recommendedName>
</protein>
<proteinExistence type="inferred from homology"/>
<evidence type="ECO:0000256" key="7">
    <source>
        <dbReference type="ARBA" id="ARBA00023157"/>
    </source>
</evidence>
<reference evidence="9" key="1">
    <citation type="submission" date="2024-05" db="EMBL/GenBank/DDBJ databases">
        <title>Campylobacter coli isolated from environmental waters in Slovenia.</title>
        <authorList>
            <person name="Zautner A.E."/>
            <person name="Bunk B."/>
            <person name="Riedel T."/>
            <person name="Sproeer C."/>
        </authorList>
    </citation>
    <scope>NUCLEOTIDE SEQUENCE</scope>
    <source>
        <strain evidence="9">CCS1377</strain>
    </source>
</reference>
<dbReference type="Pfam" id="PF08238">
    <property type="entry name" value="Sel1"/>
    <property type="match status" value="5"/>
</dbReference>
<dbReference type="InterPro" id="IPR040239">
    <property type="entry name" value="HcpB-like"/>
</dbReference>
<dbReference type="GO" id="GO:0008800">
    <property type="term" value="F:beta-lactamase activity"/>
    <property type="evidence" value="ECO:0007669"/>
    <property type="project" value="UniProtKB-EC"/>
</dbReference>
<evidence type="ECO:0000256" key="8">
    <source>
        <dbReference type="ARBA" id="ARBA00023251"/>
    </source>
</evidence>
<dbReference type="EC" id="3.5.2.6" evidence="3"/>
<keyword evidence="4" id="KW-0677">Repeat</keyword>
<name>A0AAU7E985_9BACT</name>
<comment type="catalytic activity">
    <reaction evidence="1">
        <text>a beta-lactam + H2O = a substituted beta-amino acid</text>
        <dbReference type="Rhea" id="RHEA:20401"/>
        <dbReference type="ChEBI" id="CHEBI:15377"/>
        <dbReference type="ChEBI" id="CHEBI:35627"/>
        <dbReference type="ChEBI" id="CHEBI:140347"/>
        <dbReference type="EC" id="3.5.2.6"/>
    </reaction>
</comment>
<dbReference type="GO" id="GO:0046677">
    <property type="term" value="P:response to antibiotic"/>
    <property type="evidence" value="ECO:0007669"/>
    <property type="project" value="UniProtKB-KW"/>
</dbReference>
<evidence type="ECO:0000256" key="1">
    <source>
        <dbReference type="ARBA" id="ARBA00001526"/>
    </source>
</evidence>
<keyword evidence="6" id="KW-0802">TPR repeat</keyword>
<comment type="similarity">
    <text evidence="2">Belongs to the hcp beta-lactamase family.</text>
</comment>
<organism evidence="9">
    <name type="scientific">Campylobacter sp. CCS1377</name>
    <dbReference type="NCBI Taxonomy" id="3158229"/>
    <lineage>
        <taxon>Bacteria</taxon>
        <taxon>Pseudomonadati</taxon>
        <taxon>Campylobacterota</taxon>
        <taxon>Epsilonproteobacteria</taxon>
        <taxon>Campylobacterales</taxon>
        <taxon>Campylobacteraceae</taxon>
        <taxon>Campylobacter</taxon>
    </lineage>
</organism>
<evidence type="ECO:0000313" key="9">
    <source>
        <dbReference type="EMBL" id="XBJ29782.1"/>
    </source>
</evidence>
<evidence type="ECO:0000256" key="5">
    <source>
        <dbReference type="ARBA" id="ARBA00022801"/>
    </source>
</evidence>
<dbReference type="SUPFAM" id="SSF81901">
    <property type="entry name" value="HCP-like"/>
    <property type="match status" value="1"/>
</dbReference>
<sequence>MIKKILLFCCVGVFGLANDFSTAFKKYEEKNYQEAFEIFSALCEKNNAKACFSLALMYENAYGVKQDMQKAKAHYNFACNKGISSACFNLALLQDGKREIKLFHKKACDLAHTQACNALASLYEEEKDGEMALYFYEKSCKLKDSFACYKLANLNEQGLIVRQNLKLALSYYKKSCQFDFLESCYILGRYYQIKEKDDKLAKRYLGKACDGSHTQACAAYRLLN</sequence>
<evidence type="ECO:0000256" key="2">
    <source>
        <dbReference type="ARBA" id="ARBA00008486"/>
    </source>
</evidence>
<dbReference type="PANTHER" id="PTHR13891:SF1">
    <property type="entry name" value="CYTOCHROME C OXIDASE ASSEMBLY FACTOR 7"/>
    <property type="match status" value="1"/>
</dbReference>
<keyword evidence="8" id="KW-0046">Antibiotic resistance</keyword>
<evidence type="ECO:0000256" key="6">
    <source>
        <dbReference type="ARBA" id="ARBA00022803"/>
    </source>
</evidence>
<dbReference type="AlphaFoldDB" id="A0AAU7E985"/>
<dbReference type="Gene3D" id="1.25.40.10">
    <property type="entry name" value="Tetratricopeptide repeat domain"/>
    <property type="match status" value="1"/>
</dbReference>
<dbReference type="EMBL" id="CP155620">
    <property type="protein sequence ID" value="XBJ29782.1"/>
    <property type="molecule type" value="Genomic_DNA"/>
</dbReference>
<gene>
    <name evidence="9" type="ORF">AAH949_02805</name>
</gene>
<dbReference type="PANTHER" id="PTHR13891">
    <property type="entry name" value="CYTOCHROME C OXIDASE ASSEMBLY FACTOR 7"/>
    <property type="match status" value="1"/>
</dbReference>
<dbReference type="InterPro" id="IPR006597">
    <property type="entry name" value="Sel1-like"/>
</dbReference>
<dbReference type="SMART" id="SM00671">
    <property type="entry name" value="SEL1"/>
    <property type="match status" value="5"/>
</dbReference>
<evidence type="ECO:0000256" key="4">
    <source>
        <dbReference type="ARBA" id="ARBA00022737"/>
    </source>
</evidence>
<accession>A0AAU7E985</accession>
<keyword evidence="7" id="KW-1015">Disulfide bond</keyword>